<sequence>MKKTLIMSISALLATATLATSVQANNFKEAEDAIHYRQSAFSLIAYNFGDMGAMLKGKKEYNADVFAKRAENVAALSKLPLEGFVAGSEKGDTEALAKIWSDKADFDAKMKTFQENAAILAVAASKGDKKEIKKAFGNTGKSCKGCHDIYKKD</sequence>
<dbReference type="InterPro" id="IPR010980">
    <property type="entry name" value="Cyt_c/b562"/>
</dbReference>
<feature type="chain" id="PRO_5045952296" evidence="6">
    <location>
        <begin position="25"/>
        <end position="153"/>
    </location>
</feature>
<dbReference type="InterPro" id="IPR015984">
    <property type="entry name" value="Cyt_c_prime_subgr"/>
</dbReference>
<dbReference type="PIRSF" id="PIRSF000027">
    <property type="entry name" value="Cytc_c_prime"/>
    <property type="match status" value="1"/>
</dbReference>
<dbReference type="SUPFAM" id="SSF47175">
    <property type="entry name" value="Cytochromes"/>
    <property type="match status" value="1"/>
</dbReference>
<dbReference type="InterPro" id="IPR012127">
    <property type="entry name" value="Cyt_c_prime"/>
</dbReference>
<evidence type="ECO:0000256" key="2">
    <source>
        <dbReference type="ARBA" id="ARBA00022617"/>
    </source>
</evidence>
<protein>
    <submittedName>
        <fullName evidence="7">Cytochrome c</fullName>
    </submittedName>
</protein>
<name>A0ABS1SXY5_9GAMM</name>
<keyword evidence="6" id="KW-0732">Signal</keyword>
<proteinExistence type="predicted"/>
<dbReference type="EMBL" id="JAESVD010000002">
    <property type="protein sequence ID" value="MBL4912156.1"/>
    <property type="molecule type" value="Genomic_DNA"/>
</dbReference>
<organism evidence="7 8">
    <name type="scientific">Shewanella schlegeliana</name>
    <dbReference type="NCBI Taxonomy" id="190308"/>
    <lineage>
        <taxon>Bacteria</taxon>
        <taxon>Pseudomonadati</taxon>
        <taxon>Pseudomonadota</taxon>
        <taxon>Gammaproteobacteria</taxon>
        <taxon>Alteromonadales</taxon>
        <taxon>Shewanellaceae</taxon>
        <taxon>Shewanella</taxon>
    </lineage>
</organism>
<reference evidence="7 8" key="1">
    <citation type="submission" date="2021-01" db="EMBL/GenBank/DDBJ databases">
        <title>Genome sequence of Shewanella schlegeliana JCM 11561.</title>
        <authorList>
            <person name="Zhang H."/>
            <person name="Li C."/>
        </authorList>
    </citation>
    <scope>NUCLEOTIDE SEQUENCE [LARGE SCALE GENOMIC DNA]</scope>
    <source>
        <strain evidence="7 8">JCM 11561</strain>
    </source>
</reference>
<keyword evidence="1" id="KW-0813">Transport</keyword>
<dbReference type="PRINTS" id="PR00608">
    <property type="entry name" value="CYTCHROMECII"/>
</dbReference>
<dbReference type="Proteomes" id="UP000604898">
    <property type="component" value="Unassembled WGS sequence"/>
</dbReference>
<keyword evidence="8" id="KW-1185">Reference proteome</keyword>
<evidence type="ECO:0000313" key="7">
    <source>
        <dbReference type="EMBL" id="MBL4912156.1"/>
    </source>
</evidence>
<comment type="caution">
    <text evidence="7">The sequence shown here is derived from an EMBL/GenBank/DDBJ whole genome shotgun (WGS) entry which is preliminary data.</text>
</comment>
<dbReference type="RefSeq" id="WP_202720407.1">
    <property type="nucleotide sequence ID" value="NZ_BPEX01000001.1"/>
</dbReference>
<keyword evidence="5" id="KW-0408">Iron</keyword>
<evidence type="ECO:0000256" key="3">
    <source>
        <dbReference type="ARBA" id="ARBA00022723"/>
    </source>
</evidence>
<evidence type="ECO:0000256" key="5">
    <source>
        <dbReference type="ARBA" id="ARBA00023004"/>
    </source>
</evidence>
<evidence type="ECO:0000256" key="6">
    <source>
        <dbReference type="SAM" id="SignalP"/>
    </source>
</evidence>
<keyword evidence="4" id="KW-0249">Electron transport</keyword>
<evidence type="ECO:0000313" key="8">
    <source>
        <dbReference type="Proteomes" id="UP000604898"/>
    </source>
</evidence>
<accession>A0ABS1SXY5</accession>
<evidence type="ECO:0000256" key="1">
    <source>
        <dbReference type="ARBA" id="ARBA00022448"/>
    </source>
</evidence>
<dbReference type="Pfam" id="PF01322">
    <property type="entry name" value="Cytochrom_C_2"/>
    <property type="match status" value="1"/>
</dbReference>
<gene>
    <name evidence="7" type="ORF">JMA39_03280</name>
</gene>
<keyword evidence="3" id="KW-0479">Metal-binding</keyword>
<dbReference type="InterPro" id="IPR002321">
    <property type="entry name" value="Cyt_c_II"/>
</dbReference>
<keyword evidence="2" id="KW-0349">Heme</keyword>
<feature type="signal peptide" evidence="6">
    <location>
        <begin position="1"/>
        <end position="24"/>
    </location>
</feature>
<dbReference type="PROSITE" id="PS51009">
    <property type="entry name" value="CYTCII"/>
    <property type="match status" value="1"/>
</dbReference>
<dbReference type="Gene3D" id="1.20.120.10">
    <property type="entry name" value="Cytochrome c/b562"/>
    <property type="match status" value="1"/>
</dbReference>
<evidence type="ECO:0000256" key="4">
    <source>
        <dbReference type="ARBA" id="ARBA00022982"/>
    </source>
</evidence>